<sequence length="299" mass="34083">MSTKTSERVTMTHAGIPTATQDTSDFDGRPEVERANAAAVAAGEKIEEKQFVDYFAAPLPQRWYLPDGVQYFEFQELREGGKSAYEKLTNKDIRVQRSTGDARLSVDPAIQRQSLIRLSVTDVYLLQKDSGGQPQPMPFNKERPGKFWENLFTFFPAALIDKLHREIVDINAWLAADDDVDALKEERERLDERIAKAEEEQAKKALLVEQAADFVKGNRIANPHPALLIYGRLEAMKWSIPYTPGGLEDQSVMLLRCFDVINRVKAEHERQEQKKREQESKSKRPNPRGGSRPTGRRKK</sequence>
<proteinExistence type="predicted"/>
<evidence type="ECO:0000256" key="2">
    <source>
        <dbReference type="SAM" id="MobiDB-lite"/>
    </source>
</evidence>
<name>A0A2K9VDG7_9CAUD</name>
<feature type="region of interest" description="Disordered" evidence="2">
    <location>
        <begin position="266"/>
        <end position="299"/>
    </location>
</feature>
<feature type="compositionally biased region" description="Basic and acidic residues" evidence="2">
    <location>
        <begin position="266"/>
        <end position="282"/>
    </location>
</feature>
<dbReference type="Proteomes" id="UP000241424">
    <property type="component" value="Segment"/>
</dbReference>
<feature type="coiled-coil region" evidence="1">
    <location>
        <begin position="180"/>
        <end position="207"/>
    </location>
</feature>
<gene>
    <name evidence="3" type="ORF">SEA_FLAKEY_26</name>
</gene>
<keyword evidence="4" id="KW-1185">Reference proteome</keyword>
<evidence type="ECO:0000313" key="4">
    <source>
        <dbReference type="Proteomes" id="UP000241424"/>
    </source>
</evidence>
<keyword evidence="1" id="KW-0175">Coiled coil</keyword>
<evidence type="ECO:0000256" key="1">
    <source>
        <dbReference type="SAM" id="Coils"/>
    </source>
</evidence>
<evidence type="ECO:0000313" key="3">
    <source>
        <dbReference type="EMBL" id="AUV60322.1"/>
    </source>
</evidence>
<feature type="region of interest" description="Disordered" evidence="2">
    <location>
        <begin position="1"/>
        <end position="28"/>
    </location>
</feature>
<dbReference type="EMBL" id="MG770211">
    <property type="protein sequence ID" value="AUV60322.1"/>
    <property type="molecule type" value="Genomic_DNA"/>
</dbReference>
<protein>
    <submittedName>
        <fullName evidence="3">Tail assembly chaperone</fullName>
    </submittedName>
</protein>
<reference evidence="3 4" key="1">
    <citation type="submission" date="2018-01" db="EMBL/GenBank/DDBJ databases">
        <authorList>
            <person name="Farren J.M."/>
            <person name="Flanders A.H."/>
            <person name="Htoo L.P."/>
            <person name="Lee D.S."/>
            <person name="Johnson E.S."/>
            <person name="Struss M.J."/>
            <person name="Williams B.R."/>
            <person name="Bonilla J.A."/>
            <person name="Klyczek K."/>
            <person name="Garlena R.A."/>
            <person name="Russell D.A."/>
            <person name="Pope W.H."/>
            <person name="Jacobs-Sera D."/>
            <person name="Hendrix R.W."/>
            <person name="Hatfull G.F."/>
        </authorList>
    </citation>
    <scope>NUCLEOTIDE SEQUENCE [LARGE SCALE GENOMIC DNA]</scope>
</reference>
<accession>A0A2K9VDG7</accession>
<organism evidence="3 4">
    <name type="scientific">Gordonia phage Flakey</name>
    <dbReference type="NCBI Taxonomy" id="2079280"/>
    <lineage>
        <taxon>Viruses</taxon>
        <taxon>Duplodnaviria</taxon>
        <taxon>Heunggongvirae</taxon>
        <taxon>Uroviricota</taxon>
        <taxon>Caudoviricetes</taxon>
        <taxon>Montyvirus</taxon>
        <taxon>Montyvirus flakey</taxon>
    </lineage>
</organism>